<proteinExistence type="inferred from homology"/>
<protein>
    <recommendedName>
        <fullName evidence="10">CRISPR-associated endonuclease Cas1</fullName>
        <ecNumber evidence="10">3.1.-.-</ecNumber>
    </recommendedName>
</protein>
<evidence type="ECO:0000256" key="3">
    <source>
        <dbReference type="ARBA" id="ARBA00022759"/>
    </source>
</evidence>
<evidence type="ECO:0000256" key="6">
    <source>
        <dbReference type="ARBA" id="ARBA00023118"/>
    </source>
</evidence>
<dbReference type="Pfam" id="PF01867">
    <property type="entry name" value="Cas_Cas1"/>
    <property type="match status" value="1"/>
</dbReference>
<sequence length="336" mass="38504">MTTLYLTEPGTVVQCRNQALLIRWRNQERLCRLSEIELVVILPGIQVSSGALAELLDRGIETIFLRADGSFRGRLQGPFSTYPELRLAQYQRIHSPWGLEWACKIVRGKIRNQRAILQLRNRATRGRIAPLQEGIDVIAAYLQQLDRSVPPLERETLMGLEGICARTYYQSLRHYFPPAWKFTGRNRQPPLDPINALLSWGYGVLLARVFSAVVMAGLDPYLGFFHANLPYRPNLVLDMMEEFRPLVVDWAVIQVIKAELLTPEDFEPSPDGTGIWLGSLAKKLFLGELERRFREPLFYPPQSRRLALSQIVLEQARWLSRCLISGDLDYEAMGLR</sequence>
<dbReference type="EC" id="3.1.-.-" evidence="10"/>
<keyword evidence="5 10" id="KW-0460">Magnesium</keyword>
<evidence type="ECO:0000256" key="8">
    <source>
        <dbReference type="ARBA" id="ARBA00023211"/>
    </source>
</evidence>
<dbReference type="HAMAP" id="MF_01470">
    <property type="entry name" value="Cas1"/>
    <property type="match status" value="1"/>
</dbReference>
<evidence type="ECO:0000256" key="9">
    <source>
        <dbReference type="ARBA" id="ARBA00038592"/>
    </source>
</evidence>
<keyword evidence="2 10" id="KW-0479">Metal-binding</keyword>
<dbReference type="Gene3D" id="1.20.120.920">
    <property type="entry name" value="CRISPR-associated endonuclease Cas1, C-terminal domain"/>
    <property type="match status" value="1"/>
</dbReference>
<keyword evidence="3 10" id="KW-0255">Endonuclease</keyword>
<comment type="subunit">
    <text evidence="9 10">Homodimer, forms a heterotetramer with a Cas2 homodimer.</text>
</comment>
<dbReference type="EMBL" id="JAFIRA010000010">
    <property type="protein sequence ID" value="MCJ2542415.1"/>
    <property type="molecule type" value="Genomic_DNA"/>
</dbReference>
<keyword evidence="1 10" id="KW-0540">Nuclease</keyword>
<dbReference type="InterPro" id="IPR042206">
    <property type="entry name" value="CRISPR-assoc_Cas1_C"/>
</dbReference>
<comment type="similarity">
    <text evidence="10">Belongs to the CRISPR-associated endonuclease Cas1 family.</text>
</comment>
<evidence type="ECO:0000313" key="11">
    <source>
        <dbReference type="EMBL" id="MCJ2542415.1"/>
    </source>
</evidence>
<comment type="cofactor">
    <cofactor evidence="10">
        <name>Mg(2+)</name>
        <dbReference type="ChEBI" id="CHEBI:18420"/>
    </cofactor>
    <cofactor evidence="10">
        <name>Mn(2+)</name>
        <dbReference type="ChEBI" id="CHEBI:29035"/>
    </cofactor>
</comment>
<comment type="caution">
    <text evidence="11">The sequence shown here is derived from an EMBL/GenBank/DDBJ whole genome shotgun (WGS) entry which is preliminary data.</text>
</comment>
<feature type="binding site" evidence="10">
    <location>
        <position position="226"/>
    </location>
    <ligand>
        <name>Mn(2+)</name>
        <dbReference type="ChEBI" id="CHEBI:29035"/>
    </ligand>
</feature>
<evidence type="ECO:0000313" key="12">
    <source>
        <dbReference type="Proteomes" id="UP000830835"/>
    </source>
</evidence>
<evidence type="ECO:0000256" key="2">
    <source>
        <dbReference type="ARBA" id="ARBA00022723"/>
    </source>
</evidence>
<dbReference type="InterPro" id="IPR050646">
    <property type="entry name" value="Cas1"/>
</dbReference>
<reference evidence="11" key="1">
    <citation type="submission" date="2021-02" db="EMBL/GenBank/DDBJ databases">
        <title>The CRISPR/cas machinery reduction and long-range gene transfer in the hot spring cyanobacterium Synechococcus.</title>
        <authorList>
            <person name="Dvorak P."/>
            <person name="Jahodarova E."/>
            <person name="Hasler P."/>
            <person name="Poulickova A."/>
        </authorList>
    </citation>
    <scope>NUCLEOTIDE SEQUENCE</scope>
    <source>
        <strain evidence="11">Rupite</strain>
    </source>
</reference>
<dbReference type="PANTHER" id="PTHR34353">
    <property type="entry name" value="CRISPR-ASSOCIATED ENDONUCLEASE CAS1 1"/>
    <property type="match status" value="1"/>
</dbReference>
<keyword evidence="12" id="KW-1185">Reference proteome</keyword>
<keyword evidence="6 10" id="KW-0051">Antiviral defense</keyword>
<dbReference type="InterPro" id="IPR042211">
    <property type="entry name" value="CRISPR-assoc_Cas1_N"/>
</dbReference>
<dbReference type="CDD" id="cd09634">
    <property type="entry name" value="Cas1_I-II-III"/>
    <property type="match status" value="1"/>
</dbReference>
<organism evidence="11 12">
    <name type="scientific">Thermostichus vulcanus str. 'Rupite'</name>
    <dbReference type="NCBI Taxonomy" id="2813851"/>
    <lineage>
        <taxon>Bacteria</taxon>
        <taxon>Bacillati</taxon>
        <taxon>Cyanobacteriota</taxon>
        <taxon>Cyanophyceae</taxon>
        <taxon>Thermostichales</taxon>
        <taxon>Thermostichaceae</taxon>
        <taxon>Thermostichus</taxon>
    </lineage>
</organism>
<evidence type="ECO:0000256" key="5">
    <source>
        <dbReference type="ARBA" id="ARBA00022842"/>
    </source>
</evidence>
<keyword evidence="8 10" id="KW-0464">Manganese</keyword>
<dbReference type="PANTHER" id="PTHR34353:SF2">
    <property type="entry name" value="CRISPR-ASSOCIATED ENDONUCLEASE CAS1 1"/>
    <property type="match status" value="1"/>
</dbReference>
<accession>A0ABT0C9G3</accession>
<dbReference type="NCBIfam" id="TIGR00287">
    <property type="entry name" value="cas1"/>
    <property type="match status" value="1"/>
</dbReference>
<dbReference type="Gene3D" id="3.100.10.20">
    <property type="entry name" value="CRISPR-associated endonuclease Cas1, N-terminal domain"/>
    <property type="match status" value="1"/>
</dbReference>
<keyword evidence="7 10" id="KW-0238">DNA-binding</keyword>
<feature type="binding site" evidence="10">
    <location>
        <position position="241"/>
    </location>
    <ligand>
        <name>Mn(2+)</name>
        <dbReference type="ChEBI" id="CHEBI:29035"/>
    </ligand>
</feature>
<dbReference type="GO" id="GO:0004519">
    <property type="term" value="F:endonuclease activity"/>
    <property type="evidence" value="ECO:0007669"/>
    <property type="project" value="UniProtKB-KW"/>
</dbReference>
<evidence type="ECO:0000256" key="7">
    <source>
        <dbReference type="ARBA" id="ARBA00023125"/>
    </source>
</evidence>
<evidence type="ECO:0000256" key="10">
    <source>
        <dbReference type="HAMAP-Rule" id="MF_01470"/>
    </source>
</evidence>
<dbReference type="RefSeq" id="WP_244349672.1">
    <property type="nucleotide sequence ID" value="NZ_JAFIRA010000010.1"/>
</dbReference>
<gene>
    <name evidence="10 11" type="primary">cas1</name>
    <name evidence="11" type="ORF">JX360_05760</name>
</gene>
<keyword evidence="4 10" id="KW-0378">Hydrolase</keyword>
<name>A0ABT0C9G3_THEVL</name>
<comment type="function">
    <text evidence="10">CRISPR (clustered regularly interspaced short palindromic repeat), is an adaptive immune system that provides protection against mobile genetic elements (viruses, transposable elements and conjugative plasmids). CRISPR clusters contain spacers, sequences complementary to antecedent mobile elements, and target invading nucleic acids. CRISPR clusters are transcribed and processed into CRISPR RNA (crRNA). Acts as a dsDNA endonuclease. Involved in the integration of spacer DNA into the CRISPR cassette.</text>
</comment>
<dbReference type="InterPro" id="IPR002729">
    <property type="entry name" value="CRISPR-assoc_Cas1"/>
</dbReference>
<evidence type="ECO:0000256" key="4">
    <source>
        <dbReference type="ARBA" id="ARBA00022801"/>
    </source>
</evidence>
<dbReference type="Proteomes" id="UP000830835">
    <property type="component" value="Unassembled WGS sequence"/>
</dbReference>
<evidence type="ECO:0000256" key="1">
    <source>
        <dbReference type="ARBA" id="ARBA00022722"/>
    </source>
</evidence>
<feature type="binding site" evidence="10">
    <location>
        <position position="161"/>
    </location>
    <ligand>
        <name>Mn(2+)</name>
        <dbReference type="ChEBI" id="CHEBI:29035"/>
    </ligand>
</feature>